<dbReference type="InterPro" id="IPR000488">
    <property type="entry name" value="Death_dom"/>
</dbReference>
<feature type="repeat" description="ANK" evidence="3">
    <location>
        <begin position="212"/>
        <end position="244"/>
    </location>
</feature>
<feature type="non-terminal residue" evidence="6">
    <location>
        <position position="775"/>
    </location>
</feature>
<accession>A0A1S8X201</accession>
<organism evidence="6 7">
    <name type="scientific">Opisthorchis viverrini</name>
    <name type="common">Southeast Asian liver fluke</name>
    <dbReference type="NCBI Taxonomy" id="6198"/>
    <lineage>
        <taxon>Eukaryota</taxon>
        <taxon>Metazoa</taxon>
        <taxon>Spiralia</taxon>
        <taxon>Lophotrochozoa</taxon>
        <taxon>Platyhelminthes</taxon>
        <taxon>Trematoda</taxon>
        <taxon>Digenea</taxon>
        <taxon>Opisthorchiida</taxon>
        <taxon>Opisthorchiata</taxon>
        <taxon>Opisthorchiidae</taxon>
        <taxon>Opisthorchis</taxon>
    </lineage>
</organism>
<feature type="domain" description="Death" evidence="5">
    <location>
        <begin position="662"/>
        <end position="735"/>
    </location>
</feature>
<dbReference type="PRINTS" id="PR01415">
    <property type="entry name" value="ANKYRIN"/>
</dbReference>
<protein>
    <submittedName>
        <fullName evidence="6">Death domain protein</fullName>
    </submittedName>
</protein>
<gene>
    <name evidence="6" type="ORF">X801_03375</name>
</gene>
<evidence type="ECO:0000256" key="3">
    <source>
        <dbReference type="PROSITE-ProRule" id="PRU00023"/>
    </source>
</evidence>
<dbReference type="PANTHER" id="PTHR24193">
    <property type="entry name" value="ANKYRIN REPEAT PROTEIN"/>
    <property type="match status" value="1"/>
</dbReference>
<evidence type="ECO:0000313" key="6">
    <source>
        <dbReference type="EMBL" id="OON20739.1"/>
    </source>
</evidence>
<dbReference type="Gene3D" id="1.10.533.10">
    <property type="entry name" value="Death Domain, Fas"/>
    <property type="match status" value="1"/>
</dbReference>
<evidence type="ECO:0000259" key="5">
    <source>
        <dbReference type="PROSITE" id="PS50017"/>
    </source>
</evidence>
<dbReference type="Gene3D" id="1.25.40.20">
    <property type="entry name" value="Ankyrin repeat-containing domain"/>
    <property type="match status" value="3"/>
</dbReference>
<dbReference type="CDD" id="cd01670">
    <property type="entry name" value="Death"/>
    <property type="match status" value="1"/>
</dbReference>
<dbReference type="GO" id="GO:0000976">
    <property type="term" value="F:transcription cis-regulatory region binding"/>
    <property type="evidence" value="ECO:0007669"/>
    <property type="project" value="TreeGrafter"/>
</dbReference>
<evidence type="ECO:0000256" key="1">
    <source>
        <dbReference type="ARBA" id="ARBA00022737"/>
    </source>
</evidence>
<reference evidence="6 7" key="1">
    <citation type="submission" date="2015-03" db="EMBL/GenBank/DDBJ databases">
        <title>Draft genome of the nematode, Opisthorchis viverrini.</title>
        <authorList>
            <person name="Mitreva M."/>
        </authorList>
    </citation>
    <scope>NUCLEOTIDE SEQUENCE [LARGE SCALE GENOMIC DNA]</scope>
    <source>
        <strain evidence="6">Khon Kaen</strain>
    </source>
</reference>
<dbReference type="SUPFAM" id="SSF47986">
    <property type="entry name" value="DEATH domain"/>
    <property type="match status" value="1"/>
</dbReference>
<feature type="repeat" description="ANK" evidence="3">
    <location>
        <begin position="278"/>
        <end position="310"/>
    </location>
</feature>
<dbReference type="GO" id="GO:0005634">
    <property type="term" value="C:nucleus"/>
    <property type="evidence" value="ECO:0007669"/>
    <property type="project" value="TreeGrafter"/>
</dbReference>
<sequence>MVIQEVSQLEVQVFEWARQNRTDMLKIPLQDHKVNVNIQDNFNRTPLHFAASSGNLETVKLLIQYRATIDVMDKFGITPLMWSVYNNHKKVSIYLLDNGAKYTKLTKQGQTIIHFVAEANAIGILKYLYQKYHILKIDEPDHTGLTPFLVAAHRGNQTLMEVFYKQRCNVLQKDRRGRSALHLAAWKGHMGVMAYLLKLPQMLELINDLDSQGNSPLHYATDLNQQEIVRLLLIAGANPDITSETKDTPLIEVSRLGYHTCIETLLAHKANRKATTKNGNSALHEATLANLPDTIYFLIRHQFDVEATNNRGQTPLHLAVEQNKLETVEALLLVGASLGVKCKDGITPLEVAARASYSTLVDLIIQADRWREQNPDEVIQIRKRLLNQDDGGDRMTHDLAYDKGYSANDFMDNHDYRRVTLDGGQATESGSSSEWRGSGDLPGVYENPVGLAAKSLTETDSETDVGYRTPTSVRRASQPTAQQSKSNSTLHNQVGADSHMNESNFMDPFHDFPIVPPSTSTTREAPIDSFSHSDNYSDELSLGFEAARVWDGGSDRTNQHALKDDLLSTNWHQFELHDTNASRNLGLGNRSIVGQEQVLPNGEVVICLGKNSMTNGSSAKRSTFYALSEEGQFSLLMCRQPYAEEMKVLFFKLAKEYSKPNDWKALAAVWNFKQEHVSAIEYQDTGKHSYEQHTYRLMCIWLHGLDVDQSPLNELYKALVAIHRTKLAEKLRKSVESRKKLKKGCRVHRLFHAQSRYSLVLSGEFHPTREKSTAG</sequence>
<proteinExistence type="predicted"/>
<dbReference type="Pfam" id="PF00531">
    <property type="entry name" value="Death"/>
    <property type="match status" value="1"/>
</dbReference>
<feature type="repeat" description="ANK" evidence="3">
    <location>
        <begin position="42"/>
        <end position="74"/>
    </location>
</feature>
<dbReference type="InterPro" id="IPR011029">
    <property type="entry name" value="DEATH-like_dom_sf"/>
</dbReference>
<feature type="repeat" description="ANK" evidence="3">
    <location>
        <begin position="176"/>
        <end position="208"/>
    </location>
</feature>
<dbReference type="Proteomes" id="UP000243686">
    <property type="component" value="Unassembled WGS sequence"/>
</dbReference>
<evidence type="ECO:0000256" key="4">
    <source>
        <dbReference type="SAM" id="MobiDB-lite"/>
    </source>
</evidence>
<feature type="region of interest" description="Disordered" evidence="4">
    <location>
        <begin position="458"/>
        <end position="495"/>
    </location>
</feature>
<keyword evidence="1" id="KW-0677">Repeat</keyword>
<evidence type="ECO:0000313" key="7">
    <source>
        <dbReference type="Proteomes" id="UP000243686"/>
    </source>
</evidence>
<keyword evidence="7" id="KW-1185">Reference proteome</keyword>
<dbReference type="Pfam" id="PF12796">
    <property type="entry name" value="Ank_2"/>
    <property type="match status" value="3"/>
</dbReference>
<dbReference type="AlphaFoldDB" id="A0A1S8X201"/>
<dbReference type="PROSITE" id="PS50088">
    <property type="entry name" value="ANK_REPEAT"/>
    <property type="match status" value="5"/>
</dbReference>
<dbReference type="PROSITE" id="PS50017">
    <property type="entry name" value="DEATH_DOMAIN"/>
    <property type="match status" value="1"/>
</dbReference>
<dbReference type="InterPro" id="IPR002110">
    <property type="entry name" value="Ankyrin_rpt"/>
</dbReference>
<dbReference type="GO" id="GO:0007165">
    <property type="term" value="P:signal transduction"/>
    <property type="evidence" value="ECO:0007669"/>
    <property type="project" value="InterPro"/>
</dbReference>
<feature type="repeat" description="ANK" evidence="3">
    <location>
        <begin position="311"/>
        <end position="343"/>
    </location>
</feature>
<name>A0A1S8X201_OPIVI</name>
<dbReference type="EMBL" id="KV892474">
    <property type="protein sequence ID" value="OON20739.1"/>
    <property type="molecule type" value="Genomic_DNA"/>
</dbReference>
<feature type="compositionally biased region" description="Polar residues" evidence="4">
    <location>
        <begin position="469"/>
        <end position="492"/>
    </location>
</feature>
<dbReference type="PROSITE" id="PS50297">
    <property type="entry name" value="ANK_REP_REGION"/>
    <property type="match status" value="4"/>
</dbReference>
<dbReference type="GO" id="GO:0045944">
    <property type="term" value="P:positive regulation of transcription by RNA polymerase II"/>
    <property type="evidence" value="ECO:0007669"/>
    <property type="project" value="TreeGrafter"/>
</dbReference>
<dbReference type="InterPro" id="IPR050663">
    <property type="entry name" value="Ankyrin-SOCS_Box"/>
</dbReference>
<dbReference type="SMART" id="SM00248">
    <property type="entry name" value="ANK"/>
    <property type="match status" value="10"/>
</dbReference>
<evidence type="ECO:0000256" key="2">
    <source>
        <dbReference type="ARBA" id="ARBA00023043"/>
    </source>
</evidence>
<dbReference type="PANTHER" id="PTHR24193:SF121">
    <property type="entry name" value="ADA2A-CONTAINING COMPLEX COMPONENT 3, ISOFORM D"/>
    <property type="match status" value="1"/>
</dbReference>
<keyword evidence="2 3" id="KW-0040">ANK repeat</keyword>
<dbReference type="SUPFAM" id="SSF48403">
    <property type="entry name" value="Ankyrin repeat"/>
    <property type="match status" value="1"/>
</dbReference>
<dbReference type="InterPro" id="IPR036770">
    <property type="entry name" value="Ankyrin_rpt-contain_sf"/>
</dbReference>